<gene>
    <name evidence="1" type="ORF">MRB53_001637</name>
</gene>
<dbReference type="EMBL" id="CM056809">
    <property type="protein sequence ID" value="KAJ8648614.1"/>
    <property type="molecule type" value="Genomic_DNA"/>
</dbReference>
<sequence>MRAFSIPIIYGYVRGLKLTFRRESCLTFLSFRNLSSPCPSLLEDECLIQEYSSTENLSPCFERVSAETGRQTGCSVSLNKSSDLVGRKVSNLRNWGRRKENIIQRITTILLYQRGDVGLSNQQRIFRDDSDETRILNDALALYLLRWFDHSKESNLGIRSVCRMINISALCNIKHISMHFLRYLASHKCGEEVSYIAVFDVLGETCKDRRILETVYSMFVFSYIGEQKTEVALELVCRMKLLTFFPSVRVVSTLIRMLSESKRMDLAWELFLEMQSCGMCIDAVTISSFIREYCLEGSLACACNLLFEMKNYGCKPDVVAYTIVIDALCKRRFLKEATSLLYKAIQTGLSFDSVSVTSVIDGYCKAGRTVEAMNLWKICGCSPNIFVYNSFMSELCTNGNVIEAVELFDEMTMLGMLPDCFSYTTIINGYCKVQNIHRALKYFGEMLKKGLRPIVATYTVLIDGYCKVGDLQGAEYLFLLMIKEGLIPDVVTYNVLINGHTKNDHMDKALKWLDMMRMDDVSPDIATYNILIHGLIKRGFVKESLELLDELIRLGLSPDKFTFTNVIDGFIRVGRLQEAYRVWCRMSENGMRPDAVTCTALLNGFCKAARVQEAEALFQMMLDTGLRPDIILYNTLVNGFCSQGNLNDACRLVNMMEENGIIPNNVTYRALVHGYEKHGVANASENAAIKIHQLLRKNGTAVDKSHACWTRANSLFTVQCAGCVGLFFEVSSWYPKDWSCIREAIAPEELLEEDKLCRVQEVSLYCAEPVHCYVAEEGSKWLFCLFTILCYLSRQCRRSGSPSQLLKSGRFHEPIAGTKLHIAWSLMT</sequence>
<evidence type="ECO:0000313" key="1">
    <source>
        <dbReference type="EMBL" id="KAJ8648614.1"/>
    </source>
</evidence>
<reference evidence="1 2" key="1">
    <citation type="journal article" date="2022" name="Hortic Res">
        <title>A haplotype resolved chromosomal level avocado genome allows analysis of novel avocado genes.</title>
        <authorList>
            <person name="Nath O."/>
            <person name="Fletcher S.J."/>
            <person name="Hayward A."/>
            <person name="Shaw L.M."/>
            <person name="Masouleh A.K."/>
            <person name="Furtado A."/>
            <person name="Henry R.J."/>
            <person name="Mitter N."/>
        </authorList>
    </citation>
    <scope>NUCLEOTIDE SEQUENCE [LARGE SCALE GENOMIC DNA]</scope>
    <source>
        <strain evidence="2">cv. Hass</strain>
    </source>
</reference>
<organism evidence="1 2">
    <name type="scientific">Persea americana</name>
    <name type="common">Avocado</name>
    <dbReference type="NCBI Taxonomy" id="3435"/>
    <lineage>
        <taxon>Eukaryota</taxon>
        <taxon>Viridiplantae</taxon>
        <taxon>Streptophyta</taxon>
        <taxon>Embryophyta</taxon>
        <taxon>Tracheophyta</taxon>
        <taxon>Spermatophyta</taxon>
        <taxon>Magnoliopsida</taxon>
        <taxon>Magnoliidae</taxon>
        <taxon>Laurales</taxon>
        <taxon>Lauraceae</taxon>
        <taxon>Persea</taxon>
    </lineage>
</organism>
<accession>A0ACC2MT98</accession>
<keyword evidence="2" id="KW-1185">Reference proteome</keyword>
<name>A0ACC2MT98_PERAE</name>
<evidence type="ECO:0000313" key="2">
    <source>
        <dbReference type="Proteomes" id="UP001234297"/>
    </source>
</evidence>
<comment type="caution">
    <text evidence="1">The sequence shown here is derived from an EMBL/GenBank/DDBJ whole genome shotgun (WGS) entry which is preliminary data.</text>
</comment>
<proteinExistence type="predicted"/>
<protein>
    <submittedName>
        <fullName evidence="1">Uncharacterized protein</fullName>
    </submittedName>
</protein>
<dbReference type="Proteomes" id="UP001234297">
    <property type="component" value="Chromosome 1"/>
</dbReference>